<dbReference type="EMBL" id="JAANBB010000121">
    <property type="protein sequence ID" value="KAF7549475.1"/>
    <property type="molecule type" value="Genomic_DNA"/>
</dbReference>
<reference evidence="1" key="1">
    <citation type="submission" date="2020-03" db="EMBL/GenBank/DDBJ databases">
        <title>Draft Genome Sequence of Cylindrodendrum hubeiense.</title>
        <authorList>
            <person name="Buettner E."/>
            <person name="Kellner H."/>
        </authorList>
    </citation>
    <scope>NUCLEOTIDE SEQUENCE</scope>
    <source>
        <strain evidence="1">IHI 201604</strain>
    </source>
</reference>
<dbReference type="InterPro" id="IPR022025">
    <property type="entry name" value="Amidoligase_2"/>
</dbReference>
<evidence type="ECO:0008006" key="3">
    <source>
        <dbReference type="Google" id="ProtNLM"/>
    </source>
</evidence>
<proteinExistence type="predicted"/>
<dbReference type="PANTHER" id="PTHR36847">
    <property type="entry name" value="AMIDOLIGASE ENZYME"/>
    <property type="match status" value="1"/>
</dbReference>
<keyword evidence="2" id="KW-1185">Reference proteome</keyword>
<dbReference type="AlphaFoldDB" id="A0A9P5HFC1"/>
<comment type="caution">
    <text evidence="1">The sequence shown here is derived from an EMBL/GenBank/DDBJ whole genome shotgun (WGS) entry which is preliminary data.</text>
</comment>
<dbReference type="Pfam" id="PF12224">
    <property type="entry name" value="Amidoligase_2"/>
    <property type="match status" value="1"/>
</dbReference>
<evidence type="ECO:0000313" key="1">
    <source>
        <dbReference type="EMBL" id="KAF7549475.1"/>
    </source>
</evidence>
<dbReference type="Proteomes" id="UP000722485">
    <property type="component" value="Unassembled WGS sequence"/>
</dbReference>
<dbReference type="OrthoDB" id="4940520at2759"/>
<organism evidence="1 2">
    <name type="scientific">Cylindrodendrum hubeiense</name>
    <dbReference type="NCBI Taxonomy" id="595255"/>
    <lineage>
        <taxon>Eukaryota</taxon>
        <taxon>Fungi</taxon>
        <taxon>Dikarya</taxon>
        <taxon>Ascomycota</taxon>
        <taxon>Pezizomycotina</taxon>
        <taxon>Sordariomycetes</taxon>
        <taxon>Hypocreomycetidae</taxon>
        <taxon>Hypocreales</taxon>
        <taxon>Nectriaceae</taxon>
        <taxon>Cylindrodendrum</taxon>
    </lineage>
</organism>
<protein>
    <recommendedName>
        <fullName evidence="3">Amidoligase enzyme</fullName>
    </recommendedName>
</protein>
<accession>A0A9P5HFC1</accession>
<name>A0A9P5HFC1_9HYPO</name>
<gene>
    <name evidence="1" type="ORF">G7Z17_g6369</name>
</gene>
<dbReference type="PANTHER" id="PTHR36847:SF1">
    <property type="entry name" value="AMIDOLIGASE ENZYME"/>
    <property type="match status" value="1"/>
</dbReference>
<sequence length="435" mass="49268">MSIPDSVSLGVEVEFLSAQQRDSKSQIVNVDYQWICGPPSEDPYAGKSPEGPYYWAEMASVLNSCKVLESEGLPTGCPFPTEPDLKNPITKDAPADSILELPDASRIRVWNRDAVMYSTGSISSTRANYWFMVRERHISVDVRNLPGKSPSDEYNWHGTELNSPVLTRPNEFKNKLPSLKRSLNAIQNNMKVALNASCGLHLHVNDSGKLHLDTAKRVACLVLLLEDPLLYKLSHPSRSKSPYSVRISTDSKAVLGDESVPCLVGDGLIQTRALRDLIEKFKGRKMVSENTLKAMERIYFMRDQESLRTILKKYDEGPVHTTRRCALVVSRNDTIEFRYPASTFNSEYIAAWGQLVRHIYALTMKSPLEFSKILCHVYEVVTRDEAVGWEAVMEAIEFRDVGPEQWKKWIAEFDGPLKDLDQQGIMPRRPRMTID</sequence>
<evidence type="ECO:0000313" key="2">
    <source>
        <dbReference type="Proteomes" id="UP000722485"/>
    </source>
</evidence>